<dbReference type="PROSITE" id="PS51257">
    <property type="entry name" value="PROKAR_LIPOPROTEIN"/>
    <property type="match status" value="1"/>
</dbReference>
<evidence type="ECO:0000256" key="1">
    <source>
        <dbReference type="SAM" id="MobiDB-lite"/>
    </source>
</evidence>
<feature type="region of interest" description="Disordered" evidence="1">
    <location>
        <begin position="21"/>
        <end position="40"/>
    </location>
</feature>
<dbReference type="AlphaFoldDB" id="A0A2S9XQS7"/>
<sequence length="237" mass="25935">MPRTPRFLVALVLVLGCASRGDDRPRKPATDEDSELSSVVQGDQAMSALEHRLIDARQVDIAFEIHSTGAVTSSFNGTLHWLRDDELSLRATGEFDGAAQNLELRADADTLVTLVDGHQVWTGPRPPALVEVIVLGLTRQGLLHNLAMLTVGSLPEHGDGELAEWLIYVEPQLGELQPFGEGEAQPLEFGVQVADQQVGRATLWLRANGLPIERQQEVEFPSGSMAVVERYPSWVTK</sequence>
<evidence type="ECO:0008006" key="4">
    <source>
        <dbReference type="Google" id="ProtNLM"/>
    </source>
</evidence>
<gene>
    <name evidence="2" type="ORF">ENSA7_75310</name>
</gene>
<dbReference type="RefSeq" id="WP_146158607.1">
    <property type="nucleotide sequence ID" value="NZ_PVNL01000138.1"/>
</dbReference>
<dbReference type="EMBL" id="PVNL01000138">
    <property type="protein sequence ID" value="PRP95217.1"/>
    <property type="molecule type" value="Genomic_DNA"/>
</dbReference>
<feature type="compositionally biased region" description="Basic and acidic residues" evidence="1">
    <location>
        <begin position="21"/>
        <end position="30"/>
    </location>
</feature>
<reference evidence="2 3" key="1">
    <citation type="submission" date="2018-03" db="EMBL/GenBank/DDBJ databases">
        <title>Draft Genome Sequences of the Obligatory Marine Myxobacteria Enhygromyxa salina SWB007.</title>
        <authorList>
            <person name="Poehlein A."/>
            <person name="Moghaddam J.A."/>
            <person name="Harms H."/>
            <person name="Alanjari M."/>
            <person name="Koenig G.M."/>
            <person name="Daniel R."/>
            <person name="Schaeberle T.F."/>
        </authorList>
    </citation>
    <scope>NUCLEOTIDE SEQUENCE [LARGE SCALE GENOMIC DNA]</scope>
    <source>
        <strain evidence="2 3">SWB007</strain>
    </source>
</reference>
<organism evidence="2 3">
    <name type="scientific">Enhygromyxa salina</name>
    <dbReference type="NCBI Taxonomy" id="215803"/>
    <lineage>
        <taxon>Bacteria</taxon>
        <taxon>Pseudomonadati</taxon>
        <taxon>Myxococcota</taxon>
        <taxon>Polyangia</taxon>
        <taxon>Nannocystales</taxon>
        <taxon>Nannocystaceae</taxon>
        <taxon>Enhygromyxa</taxon>
    </lineage>
</organism>
<dbReference type="Proteomes" id="UP000238823">
    <property type="component" value="Unassembled WGS sequence"/>
</dbReference>
<comment type="caution">
    <text evidence="2">The sequence shown here is derived from an EMBL/GenBank/DDBJ whole genome shotgun (WGS) entry which is preliminary data.</text>
</comment>
<evidence type="ECO:0000313" key="2">
    <source>
        <dbReference type="EMBL" id="PRP95217.1"/>
    </source>
</evidence>
<dbReference type="OrthoDB" id="9846210at2"/>
<name>A0A2S9XQS7_9BACT</name>
<evidence type="ECO:0000313" key="3">
    <source>
        <dbReference type="Proteomes" id="UP000238823"/>
    </source>
</evidence>
<proteinExistence type="predicted"/>
<accession>A0A2S9XQS7</accession>
<protein>
    <recommendedName>
        <fullName evidence="4">Lipoprotein</fullName>
    </recommendedName>
</protein>